<accession>A0AAJ1TQA8</accession>
<evidence type="ECO:0000313" key="2">
    <source>
        <dbReference type="Proteomes" id="UP001223420"/>
    </source>
</evidence>
<reference evidence="1" key="1">
    <citation type="submission" date="2023-07" db="EMBL/GenBank/DDBJ databases">
        <title>Genomic Encyclopedia of Type Strains, Phase IV (KMG-IV): sequencing the most valuable type-strain genomes for metagenomic binning, comparative biology and taxonomic classification.</title>
        <authorList>
            <person name="Goeker M."/>
        </authorList>
    </citation>
    <scope>NUCLEOTIDE SEQUENCE</scope>
    <source>
        <strain evidence="1">DSM 19569</strain>
    </source>
</reference>
<comment type="caution">
    <text evidence="1">The sequence shown here is derived from an EMBL/GenBank/DDBJ whole genome shotgun (WGS) entry which is preliminary data.</text>
</comment>
<name>A0AAJ1TQA8_9HYPH</name>
<dbReference type="EMBL" id="JAUSWL010000001">
    <property type="protein sequence ID" value="MDQ0541157.1"/>
    <property type="molecule type" value="Genomic_DNA"/>
</dbReference>
<dbReference type="AlphaFoldDB" id="A0AAJ1TQA8"/>
<organism evidence="1 2">
    <name type="scientific">Methylobacterium brachiatum</name>
    <dbReference type="NCBI Taxonomy" id="269660"/>
    <lineage>
        <taxon>Bacteria</taxon>
        <taxon>Pseudomonadati</taxon>
        <taxon>Pseudomonadota</taxon>
        <taxon>Alphaproteobacteria</taxon>
        <taxon>Hyphomicrobiales</taxon>
        <taxon>Methylobacteriaceae</taxon>
        <taxon>Methylobacterium</taxon>
    </lineage>
</organism>
<proteinExistence type="predicted"/>
<dbReference type="RefSeq" id="WP_230365162.1">
    <property type="nucleotide sequence ID" value="NZ_JAJALK010000001.1"/>
</dbReference>
<sequence>MRPVIQPTIDPNGEEAMRSRIILAALPIAVLGASQGAAQDRSTVTACETLLATRRIDAATGPAREAPEAGCRTIPKADIGTVEQRALIGGAPYECMTVAGSGRCLWVVP</sequence>
<protein>
    <submittedName>
        <fullName evidence="1">Uncharacterized protein</fullName>
    </submittedName>
</protein>
<evidence type="ECO:0000313" key="1">
    <source>
        <dbReference type="EMBL" id="MDQ0541157.1"/>
    </source>
</evidence>
<dbReference type="Proteomes" id="UP001223420">
    <property type="component" value="Unassembled WGS sequence"/>
</dbReference>
<gene>
    <name evidence="1" type="ORF">QO001_000065</name>
</gene>